<evidence type="ECO:0008006" key="6">
    <source>
        <dbReference type="Google" id="ProtNLM"/>
    </source>
</evidence>
<name>A0A819ZJW9_9BILA</name>
<gene>
    <name evidence="4" type="ORF">OTI717_LOCUS37329</name>
    <name evidence="3" type="ORF">RFH988_LOCUS36112</name>
</gene>
<dbReference type="AlphaFoldDB" id="A0A819ZJW9"/>
<feature type="region of interest" description="Disordered" evidence="1">
    <location>
        <begin position="34"/>
        <end position="74"/>
    </location>
</feature>
<proteinExistence type="predicted"/>
<comment type="caution">
    <text evidence="4">The sequence shown here is derived from an EMBL/GenBank/DDBJ whole genome shotgun (WGS) entry which is preliminary data.</text>
</comment>
<evidence type="ECO:0000256" key="1">
    <source>
        <dbReference type="SAM" id="MobiDB-lite"/>
    </source>
</evidence>
<dbReference type="EMBL" id="CAJOAX010017483">
    <property type="protein sequence ID" value="CAF4173679.1"/>
    <property type="molecule type" value="Genomic_DNA"/>
</dbReference>
<evidence type="ECO:0000256" key="2">
    <source>
        <dbReference type="SAM" id="Phobius"/>
    </source>
</evidence>
<dbReference type="EMBL" id="CAJNOO010005959">
    <property type="protein sequence ID" value="CAF1435108.1"/>
    <property type="molecule type" value="Genomic_DNA"/>
</dbReference>
<sequence length="134" mass="14376">MFRFEVTNVNRTDNPASNKTIYFALDNIELYNRDCQSVPEPPTTPLTTSQSPTTTTTTTTKPEESTPPPPSNNLGLILGLSLGLGIPALLALIGGIVYFVKKPNPKSKVQVQNSTNIPMKSTVTAANRNATTTA</sequence>
<feature type="transmembrane region" description="Helical" evidence="2">
    <location>
        <begin position="74"/>
        <end position="100"/>
    </location>
</feature>
<evidence type="ECO:0000313" key="4">
    <source>
        <dbReference type="EMBL" id="CAF4173679.1"/>
    </source>
</evidence>
<organism evidence="4 5">
    <name type="scientific">Rotaria sordida</name>
    <dbReference type="NCBI Taxonomy" id="392033"/>
    <lineage>
        <taxon>Eukaryota</taxon>
        <taxon>Metazoa</taxon>
        <taxon>Spiralia</taxon>
        <taxon>Gnathifera</taxon>
        <taxon>Rotifera</taxon>
        <taxon>Eurotatoria</taxon>
        <taxon>Bdelloidea</taxon>
        <taxon>Philodinida</taxon>
        <taxon>Philodinidae</taxon>
        <taxon>Rotaria</taxon>
    </lineage>
</organism>
<dbReference type="Proteomes" id="UP000663882">
    <property type="component" value="Unassembled WGS sequence"/>
</dbReference>
<keyword evidence="2" id="KW-0812">Transmembrane</keyword>
<evidence type="ECO:0000313" key="5">
    <source>
        <dbReference type="Proteomes" id="UP000663823"/>
    </source>
</evidence>
<keyword evidence="2" id="KW-0472">Membrane</keyword>
<dbReference type="Proteomes" id="UP000663823">
    <property type="component" value="Unassembled WGS sequence"/>
</dbReference>
<feature type="compositionally biased region" description="Low complexity" evidence="1">
    <location>
        <begin position="45"/>
        <end position="60"/>
    </location>
</feature>
<evidence type="ECO:0000313" key="3">
    <source>
        <dbReference type="EMBL" id="CAF1435108.1"/>
    </source>
</evidence>
<keyword evidence="2" id="KW-1133">Transmembrane helix</keyword>
<protein>
    <recommendedName>
        <fullName evidence="6">Mid2 domain-containing protein</fullName>
    </recommendedName>
</protein>
<reference evidence="4" key="1">
    <citation type="submission" date="2021-02" db="EMBL/GenBank/DDBJ databases">
        <authorList>
            <person name="Nowell W R."/>
        </authorList>
    </citation>
    <scope>NUCLEOTIDE SEQUENCE</scope>
</reference>
<accession>A0A819ZJW9</accession>